<dbReference type="InterPro" id="IPR013126">
    <property type="entry name" value="Hsp_70_fam"/>
</dbReference>
<dbReference type="RefSeq" id="WP_330109606.1">
    <property type="nucleotide sequence ID" value="NZ_JAZDQT010000004.1"/>
</dbReference>
<dbReference type="Gene3D" id="3.30.420.40">
    <property type="match status" value="2"/>
</dbReference>
<comment type="similarity">
    <text evidence="1">Belongs to the heat shock protein 70 family.</text>
</comment>
<name>A0ABU7ICX1_9SPHI</name>
<keyword evidence="5" id="KW-1185">Reference proteome</keyword>
<keyword evidence="3" id="KW-0067">ATP-binding</keyword>
<evidence type="ECO:0000256" key="3">
    <source>
        <dbReference type="ARBA" id="ARBA00022840"/>
    </source>
</evidence>
<dbReference type="Proteomes" id="UP001336835">
    <property type="component" value="Unassembled WGS sequence"/>
</dbReference>
<protein>
    <submittedName>
        <fullName evidence="4">Hsp70 family protein</fullName>
    </submittedName>
</protein>
<dbReference type="InterPro" id="IPR043129">
    <property type="entry name" value="ATPase_NBD"/>
</dbReference>
<dbReference type="EMBL" id="JAZDQT010000004">
    <property type="protein sequence ID" value="MEE1947322.1"/>
    <property type="molecule type" value="Genomic_DNA"/>
</dbReference>
<evidence type="ECO:0000313" key="5">
    <source>
        <dbReference type="Proteomes" id="UP001336835"/>
    </source>
</evidence>
<gene>
    <name evidence="4" type="ORF">VRU48_19505</name>
</gene>
<dbReference type="PROSITE" id="PS01036">
    <property type="entry name" value="HSP70_3"/>
    <property type="match status" value="1"/>
</dbReference>
<evidence type="ECO:0000256" key="2">
    <source>
        <dbReference type="ARBA" id="ARBA00022741"/>
    </source>
</evidence>
<evidence type="ECO:0000313" key="4">
    <source>
        <dbReference type="EMBL" id="MEE1947322.1"/>
    </source>
</evidence>
<accession>A0ABU7ICX1</accession>
<dbReference type="Pfam" id="PF00012">
    <property type="entry name" value="HSP70"/>
    <property type="match status" value="2"/>
</dbReference>
<proteinExistence type="inferred from homology"/>
<dbReference type="PRINTS" id="PR00301">
    <property type="entry name" value="HEATSHOCK70"/>
</dbReference>
<dbReference type="InterPro" id="IPR018181">
    <property type="entry name" value="Heat_shock_70_CS"/>
</dbReference>
<dbReference type="SUPFAM" id="SSF53067">
    <property type="entry name" value="Actin-like ATPase domain"/>
    <property type="match status" value="2"/>
</dbReference>
<sequence>MENINFGIDLGTTNSGIGKFEAGKVNIYKNPVGFREVLPSVVAYRNGRILVGDKARELTTMQPEHVFSSFKRKMGSEHNYFVSATNENKTAIDFSVLVLKELLSFVGTPKPTAAVITIPASFGTVQSNATKTAGYQAGLEEVVLLQEPIAACLAYANTQNLSLDQEKKWLVYDFGGGTFDVALVRINHRELRVLDHEGNNFLGGLDIDNLMLEHLFCPVLEQQMGITNLWKQMVGADAPYYKLFVELLYKAEEAKKELSLKEEVYVELDMPEGFIEFPISRQAFNQLIEQKVEETIKLTKSLLNKNQIEDGAIERIVLVGGTTYIPYVRETLQQQFNTIVDSSIDPSTAIMVGASYYAGTKNRQPKEIKIEAATAPAATPTVPAQEIKLVYEVNSQDAEELITGVLANNFSGYYRLTRTDGGFDTGLIAFHSKFNEFVKLVPKAINQFQLRVFDKFQQMVLEKTDISINHGLYNISGQPLPNDICLEIDDTIGTTYLERIFKKNDILPLSKKIYKTASKTIMKGSGEQLVINVVEGLAAASPASNVCIGYIEISAEELPANLLKGTDIEISFKVSESRDLIIDIFISSIGLEINQVFNATSRQVSVRKIQAELENALQKIERDGPDLIDTDSMAQTLEELRITIIELLEELIHLEDDFITDKIYNLDERKIKLLQQVDGLLRNKELYVEIEEYQGLKTYIREHLLLNPDLKIDQVFQTTIKNEAQFLNSGQLSLIKAKIRDLHRLVREIYYQNDDSYIELFYQYSYIDADSYQDPDKLKVLIERGQIACTKKDYTEVKAIISQMYNLLKVKPEDSLRDQNGTLGLK</sequence>
<comment type="caution">
    <text evidence="4">The sequence shown here is derived from an EMBL/GenBank/DDBJ whole genome shotgun (WGS) entry which is preliminary data.</text>
</comment>
<reference evidence="4 5" key="1">
    <citation type="submission" date="2024-01" db="EMBL/GenBank/DDBJ databases">
        <title>Pedobacter sp. nov., isolated from fresh soil.</title>
        <authorList>
            <person name="Le N.T.T."/>
        </authorList>
    </citation>
    <scope>NUCLEOTIDE SEQUENCE [LARGE SCALE GENOMIC DNA]</scope>
    <source>
        <strain evidence="4 5">KR3-3</strain>
    </source>
</reference>
<organism evidence="4 5">
    <name type="scientific">Pedobacter albus</name>
    <dbReference type="NCBI Taxonomy" id="3113905"/>
    <lineage>
        <taxon>Bacteria</taxon>
        <taxon>Pseudomonadati</taxon>
        <taxon>Bacteroidota</taxon>
        <taxon>Sphingobacteriia</taxon>
        <taxon>Sphingobacteriales</taxon>
        <taxon>Sphingobacteriaceae</taxon>
        <taxon>Pedobacter</taxon>
    </lineage>
</organism>
<dbReference type="CDD" id="cd24029">
    <property type="entry name" value="ASKHA_NBD_HSP70_DnaK_HscA_HscC"/>
    <property type="match status" value="1"/>
</dbReference>
<dbReference type="PROSITE" id="PS00297">
    <property type="entry name" value="HSP70_1"/>
    <property type="match status" value="1"/>
</dbReference>
<dbReference type="Gene3D" id="3.90.640.10">
    <property type="entry name" value="Actin, Chain A, domain 4"/>
    <property type="match status" value="1"/>
</dbReference>
<dbReference type="PANTHER" id="PTHR19375">
    <property type="entry name" value="HEAT SHOCK PROTEIN 70KDA"/>
    <property type="match status" value="1"/>
</dbReference>
<evidence type="ECO:0000256" key="1">
    <source>
        <dbReference type="ARBA" id="ARBA00007381"/>
    </source>
</evidence>
<keyword evidence="2" id="KW-0547">Nucleotide-binding</keyword>